<dbReference type="AlphaFoldDB" id="M2SXF5"/>
<dbReference type="GeneID" id="19134796"/>
<name>M2SXF5_COCSN</name>
<proteinExistence type="predicted"/>
<evidence type="ECO:0000313" key="2">
    <source>
        <dbReference type="Proteomes" id="UP000016934"/>
    </source>
</evidence>
<reference evidence="1 2" key="1">
    <citation type="journal article" date="2012" name="PLoS Pathog.">
        <title>Diverse lifestyles and strategies of plant pathogenesis encoded in the genomes of eighteen Dothideomycetes fungi.</title>
        <authorList>
            <person name="Ohm R.A."/>
            <person name="Feau N."/>
            <person name="Henrissat B."/>
            <person name="Schoch C.L."/>
            <person name="Horwitz B.A."/>
            <person name="Barry K.W."/>
            <person name="Condon B.J."/>
            <person name="Copeland A.C."/>
            <person name="Dhillon B."/>
            <person name="Glaser F."/>
            <person name="Hesse C.N."/>
            <person name="Kosti I."/>
            <person name="LaButti K."/>
            <person name="Lindquist E.A."/>
            <person name="Lucas S."/>
            <person name="Salamov A.A."/>
            <person name="Bradshaw R.E."/>
            <person name="Ciuffetti L."/>
            <person name="Hamelin R.C."/>
            <person name="Kema G.H.J."/>
            <person name="Lawrence C."/>
            <person name="Scott J.A."/>
            <person name="Spatafora J.W."/>
            <person name="Turgeon B.G."/>
            <person name="de Wit P.J.G.M."/>
            <person name="Zhong S."/>
            <person name="Goodwin S.B."/>
            <person name="Grigoriev I.V."/>
        </authorList>
    </citation>
    <scope>NUCLEOTIDE SEQUENCE [LARGE SCALE GENOMIC DNA]</scope>
    <source>
        <strain evidence="2">ND90Pr / ATCC 201652</strain>
    </source>
</reference>
<reference evidence="2" key="2">
    <citation type="journal article" date="2013" name="PLoS Genet.">
        <title>Comparative genome structure, secondary metabolite, and effector coding capacity across Cochliobolus pathogens.</title>
        <authorList>
            <person name="Condon B.J."/>
            <person name="Leng Y."/>
            <person name="Wu D."/>
            <person name="Bushley K.E."/>
            <person name="Ohm R.A."/>
            <person name="Otillar R."/>
            <person name="Martin J."/>
            <person name="Schackwitz W."/>
            <person name="Grimwood J."/>
            <person name="MohdZainudin N."/>
            <person name="Xue C."/>
            <person name="Wang R."/>
            <person name="Manning V.A."/>
            <person name="Dhillon B."/>
            <person name="Tu Z.J."/>
            <person name="Steffenson B.J."/>
            <person name="Salamov A."/>
            <person name="Sun H."/>
            <person name="Lowry S."/>
            <person name="LaButti K."/>
            <person name="Han J."/>
            <person name="Copeland A."/>
            <person name="Lindquist E."/>
            <person name="Barry K."/>
            <person name="Schmutz J."/>
            <person name="Baker S.E."/>
            <person name="Ciuffetti L.M."/>
            <person name="Grigoriev I.V."/>
            <person name="Zhong S."/>
            <person name="Turgeon B.G."/>
        </authorList>
    </citation>
    <scope>NUCLEOTIDE SEQUENCE [LARGE SCALE GENOMIC DNA]</scope>
    <source>
        <strain evidence="2">ND90Pr / ATCC 201652</strain>
    </source>
</reference>
<dbReference type="EMBL" id="KB445648">
    <property type="protein sequence ID" value="EMD61502.1"/>
    <property type="molecule type" value="Genomic_DNA"/>
</dbReference>
<dbReference type="KEGG" id="bsc:COCSADRAFT_232158"/>
<gene>
    <name evidence="1" type="ORF">COCSADRAFT_232158</name>
</gene>
<dbReference type="HOGENOM" id="CLU_2454585_0_0_1"/>
<keyword evidence="2" id="KW-1185">Reference proteome</keyword>
<dbReference type="Proteomes" id="UP000016934">
    <property type="component" value="Unassembled WGS sequence"/>
</dbReference>
<accession>M2SXF5</accession>
<dbReference type="RefSeq" id="XP_007702834.1">
    <property type="nucleotide sequence ID" value="XM_007704644.1"/>
</dbReference>
<organism evidence="1 2">
    <name type="scientific">Cochliobolus sativus (strain ND90Pr / ATCC 201652)</name>
    <name type="common">Common root rot and spot blotch fungus</name>
    <name type="synonym">Bipolaris sorokiniana</name>
    <dbReference type="NCBI Taxonomy" id="665912"/>
    <lineage>
        <taxon>Eukaryota</taxon>
        <taxon>Fungi</taxon>
        <taxon>Dikarya</taxon>
        <taxon>Ascomycota</taxon>
        <taxon>Pezizomycotina</taxon>
        <taxon>Dothideomycetes</taxon>
        <taxon>Pleosporomycetidae</taxon>
        <taxon>Pleosporales</taxon>
        <taxon>Pleosporineae</taxon>
        <taxon>Pleosporaceae</taxon>
        <taxon>Bipolaris</taxon>
    </lineage>
</organism>
<evidence type="ECO:0000313" key="1">
    <source>
        <dbReference type="EMBL" id="EMD61502.1"/>
    </source>
</evidence>
<sequence>MANGEVPYRHPGYPSLVKLAPKKRGMETEVKPRKMDVHRGCNLPVWRGICSGLPGFGGLLHILVGNYLGGEVGGGGERRFRVNFVVPAG</sequence>
<protein>
    <submittedName>
        <fullName evidence="1">Uncharacterized protein</fullName>
    </submittedName>
</protein>